<dbReference type="Proteomes" id="UP000237819">
    <property type="component" value="Unassembled WGS sequence"/>
</dbReference>
<name>A0A2S8GN69_9BACT</name>
<evidence type="ECO:0000313" key="2">
    <source>
        <dbReference type="Proteomes" id="UP000237819"/>
    </source>
</evidence>
<sequence>MTLTKVEQIEALESRRDALLAQIAALTASEVGGGPDTAGSGDHVQQVAYRKSLYEELEQLQRSIGLLRGPWIVKRQGRLA</sequence>
<gene>
    <name evidence="1" type="ORF">C5Y93_11430</name>
</gene>
<dbReference type="EMBL" id="PUHZ01000012">
    <property type="protein sequence ID" value="PQO45862.1"/>
    <property type="molecule type" value="Genomic_DNA"/>
</dbReference>
<accession>A0A2S8GN69</accession>
<organism evidence="1 2">
    <name type="scientific">Blastopirellula marina</name>
    <dbReference type="NCBI Taxonomy" id="124"/>
    <lineage>
        <taxon>Bacteria</taxon>
        <taxon>Pseudomonadati</taxon>
        <taxon>Planctomycetota</taxon>
        <taxon>Planctomycetia</taxon>
        <taxon>Pirellulales</taxon>
        <taxon>Pirellulaceae</taxon>
        <taxon>Blastopirellula</taxon>
    </lineage>
</organism>
<protein>
    <submittedName>
        <fullName evidence="1">Uncharacterized protein</fullName>
    </submittedName>
</protein>
<dbReference type="AlphaFoldDB" id="A0A2S8GN69"/>
<comment type="caution">
    <text evidence="1">The sequence shown here is derived from an EMBL/GenBank/DDBJ whole genome shotgun (WGS) entry which is preliminary data.</text>
</comment>
<dbReference type="RefSeq" id="WP_105335562.1">
    <property type="nucleotide sequence ID" value="NZ_PUHZ01000012.1"/>
</dbReference>
<dbReference type="OrthoDB" id="287301at2"/>
<evidence type="ECO:0000313" key="1">
    <source>
        <dbReference type="EMBL" id="PQO45862.1"/>
    </source>
</evidence>
<reference evidence="1 2" key="1">
    <citation type="submission" date="2018-02" db="EMBL/GenBank/DDBJ databases">
        <title>Comparative genomes isolates from brazilian mangrove.</title>
        <authorList>
            <person name="Araujo J.E."/>
            <person name="Taketani R.G."/>
            <person name="Silva M.C.P."/>
            <person name="Loureco M.V."/>
            <person name="Andreote F.D."/>
        </authorList>
    </citation>
    <scope>NUCLEOTIDE SEQUENCE [LARGE SCALE GENOMIC DNA]</scope>
    <source>
        <strain evidence="1 2">Nap-Phe MGV</strain>
    </source>
</reference>
<proteinExistence type="predicted"/>